<evidence type="ECO:0000313" key="2">
    <source>
        <dbReference type="Proteomes" id="UP000886501"/>
    </source>
</evidence>
<protein>
    <submittedName>
        <fullName evidence="1">Uncharacterized protein</fullName>
    </submittedName>
</protein>
<reference evidence="1" key="1">
    <citation type="submission" date="2019-10" db="EMBL/GenBank/DDBJ databases">
        <authorList>
            <consortium name="DOE Joint Genome Institute"/>
            <person name="Kuo A."/>
            <person name="Miyauchi S."/>
            <person name="Kiss E."/>
            <person name="Drula E."/>
            <person name="Kohler A."/>
            <person name="Sanchez-Garcia M."/>
            <person name="Andreopoulos B."/>
            <person name="Barry K.W."/>
            <person name="Bonito G."/>
            <person name="Buee M."/>
            <person name="Carver A."/>
            <person name="Chen C."/>
            <person name="Cichocki N."/>
            <person name="Clum A."/>
            <person name="Culley D."/>
            <person name="Crous P.W."/>
            <person name="Fauchery L."/>
            <person name="Girlanda M."/>
            <person name="Hayes R."/>
            <person name="Keri Z."/>
            <person name="Labutti K."/>
            <person name="Lipzen A."/>
            <person name="Lombard V."/>
            <person name="Magnuson J."/>
            <person name="Maillard F."/>
            <person name="Morin E."/>
            <person name="Murat C."/>
            <person name="Nolan M."/>
            <person name="Ohm R."/>
            <person name="Pangilinan J."/>
            <person name="Pereira M."/>
            <person name="Perotto S."/>
            <person name="Peter M."/>
            <person name="Riley R."/>
            <person name="Sitrit Y."/>
            <person name="Stielow B."/>
            <person name="Szollosi G."/>
            <person name="Zifcakova L."/>
            <person name="Stursova M."/>
            <person name="Spatafora J.W."/>
            <person name="Tedersoo L."/>
            <person name="Vaario L.-M."/>
            <person name="Yamada A."/>
            <person name="Yan M."/>
            <person name="Wang P."/>
            <person name="Xu J."/>
            <person name="Bruns T."/>
            <person name="Baldrian P."/>
            <person name="Vilgalys R."/>
            <person name="Henrissat B."/>
            <person name="Grigoriev I.V."/>
            <person name="Hibbett D."/>
            <person name="Nagy L.G."/>
            <person name="Martin F.M."/>
        </authorList>
    </citation>
    <scope>NUCLEOTIDE SEQUENCE</scope>
    <source>
        <strain evidence="1">P2</strain>
    </source>
</reference>
<evidence type="ECO:0000313" key="1">
    <source>
        <dbReference type="EMBL" id="KAF9649094.1"/>
    </source>
</evidence>
<reference evidence="1" key="2">
    <citation type="journal article" date="2020" name="Nat. Commun.">
        <title>Large-scale genome sequencing of mycorrhizal fungi provides insights into the early evolution of symbiotic traits.</title>
        <authorList>
            <person name="Miyauchi S."/>
            <person name="Kiss E."/>
            <person name="Kuo A."/>
            <person name="Drula E."/>
            <person name="Kohler A."/>
            <person name="Sanchez-Garcia M."/>
            <person name="Morin E."/>
            <person name="Andreopoulos B."/>
            <person name="Barry K.W."/>
            <person name="Bonito G."/>
            <person name="Buee M."/>
            <person name="Carver A."/>
            <person name="Chen C."/>
            <person name="Cichocki N."/>
            <person name="Clum A."/>
            <person name="Culley D."/>
            <person name="Crous P.W."/>
            <person name="Fauchery L."/>
            <person name="Girlanda M."/>
            <person name="Hayes R.D."/>
            <person name="Keri Z."/>
            <person name="LaButti K."/>
            <person name="Lipzen A."/>
            <person name="Lombard V."/>
            <person name="Magnuson J."/>
            <person name="Maillard F."/>
            <person name="Murat C."/>
            <person name="Nolan M."/>
            <person name="Ohm R.A."/>
            <person name="Pangilinan J."/>
            <person name="Pereira M.F."/>
            <person name="Perotto S."/>
            <person name="Peter M."/>
            <person name="Pfister S."/>
            <person name="Riley R."/>
            <person name="Sitrit Y."/>
            <person name="Stielow J.B."/>
            <person name="Szollosi G."/>
            <person name="Zifcakova L."/>
            <person name="Stursova M."/>
            <person name="Spatafora J.W."/>
            <person name="Tedersoo L."/>
            <person name="Vaario L.M."/>
            <person name="Yamada A."/>
            <person name="Yan M."/>
            <person name="Wang P."/>
            <person name="Xu J."/>
            <person name="Bruns T."/>
            <person name="Baldrian P."/>
            <person name="Vilgalys R."/>
            <person name="Dunand C."/>
            <person name="Henrissat B."/>
            <person name="Grigoriev I.V."/>
            <person name="Hibbett D."/>
            <person name="Nagy L.G."/>
            <person name="Martin F.M."/>
        </authorList>
    </citation>
    <scope>NUCLEOTIDE SEQUENCE</scope>
    <source>
        <strain evidence="1">P2</strain>
    </source>
</reference>
<gene>
    <name evidence="1" type="ORF">BDM02DRAFT_3114457</name>
</gene>
<accession>A0ACB6ZHM6</accession>
<proteinExistence type="predicted"/>
<organism evidence="1 2">
    <name type="scientific">Thelephora ganbajun</name>
    <name type="common">Ganba fungus</name>
    <dbReference type="NCBI Taxonomy" id="370292"/>
    <lineage>
        <taxon>Eukaryota</taxon>
        <taxon>Fungi</taxon>
        <taxon>Dikarya</taxon>
        <taxon>Basidiomycota</taxon>
        <taxon>Agaricomycotina</taxon>
        <taxon>Agaricomycetes</taxon>
        <taxon>Thelephorales</taxon>
        <taxon>Thelephoraceae</taxon>
        <taxon>Thelephora</taxon>
    </lineage>
</organism>
<feature type="non-terminal residue" evidence="1">
    <location>
        <position position="65"/>
    </location>
</feature>
<comment type="caution">
    <text evidence="1">The sequence shown here is derived from an EMBL/GenBank/DDBJ whole genome shotgun (WGS) entry which is preliminary data.</text>
</comment>
<keyword evidence="2" id="KW-1185">Reference proteome</keyword>
<dbReference type="Proteomes" id="UP000886501">
    <property type="component" value="Unassembled WGS sequence"/>
</dbReference>
<name>A0ACB6ZHM6_THEGA</name>
<sequence>MCRHVNIHLLNLLDGSPYCEPPHNAIKWSIPPPADVVTIRDLAITSSRVMLHVCRWEPVPPVGQG</sequence>
<dbReference type="EMBL" id="MU118003">
    <property type="protein sequence ID" value="KAF9649094.1"/>
    <property type="molecule type" value="Genomic_DNA"/>
</dbReference>